<name>A0AAW0P594_9GOBI</name>
<dbReference type="InterPro" id="IPR011009">
    <property type="entry name" value="Kinase-like_dom_sf"/>
</dbReference>
<dbReference type="Pfam" id="PF00069">
    <property type="entry name" value="Pkinase"/>
    <property type="match status" value="1"/>
</dbReference>
<dbReference type="PROSITE" id="PS00107">
    <property type="entry name" value="PROTEIN_KINASE_ATP"/>
    <property type="match status" value="1"/>
</dbReference>
<keyword evidence="1 7" id="KW-0723">Serine/threonine-protein kinase</keyword>
<evidence type="ECO:0000256" key="6">
    <source>
        <dbReference type="PROSITE-ProRule" id="PRU10141"/>
    </source>
</evidence>
<feature type="coiled-coil region" evidence="8">
    <location>
        <begin position="106"/>
        <end position="192"/>
    </location>
</feature>
<dbReference type="GO" id="GO:0004674">
    <property type="term" value="F:protein serine/threonine kinase activity"/>
    <property type="evidence" value="ECO:0007669"/>
    <property type="project" value="UniProtKB-KW"/>
</dbReference>
<keyword evidence="4" id="KW-0418">Kinase</keyword>
<accession>A0AAW0P594</accession>
<dbReference type="SMART" id="SM00220">
    <property type="entry name" value="S_TKc"/>
    <property type="match status" value="1"/>
</dbReference>
<evidence type="ECO:0000256" key="5">
    <source>
        <dbReference type="ARBA" id="ARBA00022840"/>
    </source>
</evidence>
<keyword evidence="11" id="KW-1185">Reference proteome</keyword>
<dbReference type="SUPFAM" id="SSF56112">
    <property type="entry name" value="Protein kinase-like (PK-like)"/>
    <property type="match status" value="1"/>
</dbReference>
<evidence type="ECO:0000256" key="2">
    <source>
        <dbReference type="ARBA" id="ARBA00022679"/>
    </source>
</evidence>
<dbReference type="GO" id="GO:0004713">
    <property type="term" value="F:protein tyrosine kinase activity"/>
    <property type="evidence" value="ECO:0007669"/>
    <property type="project" value="TreeGrafter"/>
</dbReference>
<evidence type="ECO:0000256" key="7">
    <source>
        <dbReference type="RuleBase" id="RU000304"/>
    </source>
</evidence>
<dbReference type="Gene3D" id="1.10.510.10">
    <property type="entry name" value="Transferase(Phosphotransferase) domain 1"/>
    <property type="match status" value="1"/>
</dbReference>
<feature type="binding site" evidence="6">
    <location>
        <position position="298"/>
    </location>
    <ligand>
        <name>ATP</name>
        <dbReference type="ChEBI" id="CHEBI:30616"/>
    </ligand>
</feature>
<proteinExistence type="inferred from homology"/>
<gene>
    <name evidence="10" type="ORF">WMY93_012528</name>
</gene>
<reference evidence="11" key="1">
    <citation type="submission" date="2024-04" db="EMBL/GenBank/DDBJ databases">
        <title>Salinicola lusitanus LLJ914,a marine bacterium isolated from the Okinawa Trough.</title>
        <authorList>
            <person name="Li J."/>
        </authorList>
    </citation>
    <scope>NUCLEOTIDE SEQUENCE [LARGE SCALE GENOMIC DNA]</scope>
</reference>
<evidence type="ECO:0000256" key="3">
    <source>
        <dbReference type="ARBA" id="ARBA00022741"/>
    </source>
</evidence>
<dbReference type="GO" id="GO:0005737">
    <property type="term" value="C:cytoplasm"/>
    <property type="evidence" value="ECO:0007669"/>
    <property type="project" value="TreeGrafter"/>
</dbReference>
<dbReference type="GO" id="GO:0005634">
    <property type="term" value="C:nucleus"/>
    <property type="evidence" value="ECO:0007669"/>
    <property type="project" value="TreeGrafter"/>
</dbReference>
<comment type="similarity">
    <text evidence="7">Belongs to the protein kinase superfamily.</text>
</comment>
<evidence type="ECO:0000313" key="10">
    <source>
        <dbReference type="EMBL" id="KAK7916767.1"/>
    </source>
</evidence>
<sequence length="444" mass="50149">MPLNPTISDVFASIHRLFLVARHLGWLALAGRTLLPVHVAKSRHNTWSHGLVCLGPYARTCQVQLVQCVTVTEASPGAVGPAQAGVGDHTLSLFSSSSFLLTVLFLSRLQRRLQEQSDQLRQELEITHSPCSPLLLLLLMFLFLSLSQLQRRLQEQSDQLRQELENSHCSSSQKLQSRLTELETSCRELTERKYKNESSIRDLRMKLVAAEEGPASCWYQSLDSTRTRVRTKHGPELGLNMDQRLLYEPYLREGLVAVGDTIATSTERYRVEQILGSGSFGVVSLCRKSSTNQRVALKMIKSTSVYDDPAEEADMLRLLMDYGGASSHIVQWFGCFDFNGHFVHEFEHLDMSLFDFRNKYGPLDLKYLRPIVYQLGSALSFLKTLSIVHTDLKSDNIMMVNTATKPFQVKLIDLAWPDTCQRYNTFPGCRQATQSSRGLPESSL</sequence>
<keyword evidence="8" id="KW-0175">Coiled coil</keyword>
<dbReference type="InterPro" id="IPR050494">
    <property type="entry name" value="Ser_Thr_dual-spec_kinase"/>
</dbReference>
<evidence type="ECO:0000256" key="1">
    <source>
        <dbReference type="ARBA" id="ARBA00022527"/>
    </source>
</evidence>
<organism evidence="10 11">
    <name type="scientific">Mugilogobius chulae</name>
    <name type="common">yellowstripe goby</name>
    <dbReference type="NCBI Taxonomy" id="88201"/>
    <lineage>
        <taxon>Eukaryota</taxon>
        <taxon>Metazoa</taxon>
        <taxon>Chordata</taxon>
        <taxon>Craniata</taxon>
        <taxon>Vertebrata</taxon>
        <taxon>Euteleostomi</taxon>
        <taxon>Actinopterygii</taxon>
        <taxon>Neopterygii</taxon>
        <taxon>Teleostei</taxon>
        <taxon>Neoteleostei</taxon>
        <taxon>Acanthomorphata</taxon>
        <taxon>Gobiaria</taxon>
        <taxon>Gobiiformes</taxon>
        <taxon>Gobioidei</taxon>
        <taxon>Gobiidae</taxon>
        <taxon>Gobionellinae</taxon>
        <taxon>Mugilogobius</taxon>
    </lineage>
</organism>
<dbReference type="PANTHER" id="PTHR24058:SF17">
    <property type="entry name" value="HOMEODOMAIN INTERACTING PROTEIN KINASE, ISOFORM D"/>
    <property type="match status" value="1"/>
</dbReference>
<keyword evidence="2" id="KW-0808">Transferase</keyword>
<dbReference type="AlphaFoldDB" id="A0AAW0P594"/>
<dbReference type="InterPro" id="IPR000719">
    <property type="entry name" value="Prot_kinase_dom"/>
</dbReference>
<keyword evidence="5 6" id="KW-0067">ATP-binding</keyword>
<protein>
    <recommendedName>
        <fullName evidence="9">Protein kinase domain-containing protein</fullName>
    </recommendedName>
</protein>
<comment type="caution">
    <text evidence="10">The sequence shown here is derived from an EMBL/GenBank/DDBJ whole genome shotgun (WGS) entry which is preliminary data.</text>
</comment>
<evidence type="ECO:0000313" key="11">
    <source>
        <dbReference type="Proteomes" id="UP001460270"/>
    </source>
</evidence>
<dbReference type="InterPro" id="IPR017441">
    <property type="entry name" value="Protein_kinase_ATP_BS"/>
</dbReference>
<keyword evidence="3 6" id="KW-0547">Nucleotide-binding</keyword>
<dbReference type="GO" id="GO:0005524">
    <property type="term" value="F:ATP binding"/>
    <property type="evidence" value="ECO:0007669"/>
    <property type="project" value="UniProtKB-UniRule"/>
</dbReference>
<evidence type="ECO:0000259" key="9">
    <source>
        <dbReference type="PROSITE" id="PS50011"/>
    </source>
</evidence>
<dbReference type="PANTHER" id="PTHR24058">
    <property type="entry name" value="DUAL SPECIFICITY PROTEIN KINASE"/>
    <property type="match status" value="1"/>
</dbReference>
<dbReference type="InterPro" id="IPR008271">
    <property type="entry name" value="Ser/Thr_kinase_AS"/>
</dbReference>
<dbReference type="PROSITE" id="PS00108">
    <property type="entry name" value="PROTEIN_KINASE_ST"/>
    <property type="match status" value="1"/>
</dbReference>
<dbReference type="Proteomes" id="UP001460270">
    <property type="component" value="Unassembled WGS sequence"/>
</dbReference>
<feature type="domain" description="Protein kinase" evidence="9">
    <location>
        <begin position="269"/>
        <end position="444"/>
    </location>
</feature>
<dbReference type="PROSITE" id="PS50011">
    <property type="entry name" value="PROTEIN_KINASE_DOM"/>
    <property type="match status" value="1"/>
</dbReference>
<evidence type="ECO:0000256" key="4">
    <source>
        <dbReference type="ARBA" id="ARBA00022777"/>
    </source>
</evidence>
<evidence type="ECO:0000256" key="8">
    <source>
        <dbReference type="SAM" id="Coils"/>
    </source>
</evidence>
<dbReference type="Gene3D" id="3.30.200.20">
    <property type="entry name" value="Phosphorylase Kinase, domain 1"/>
    <property type="match status" value="1"/>
</dbReference>
<dbReference type="EMBL" id="JBBPFD010000008">
    <property type="protein sequence ID" value="KAK7916767.1"/>
    <property type="molecule type" value="Genomic_DNA"/>
</dbReference>